<dbReference type="Proteomes" id="UP001054837">
    <property type="component" value="Unassembled WGS sequence"/>
</dbReference>
<dbReference type="InterPro" id="IPR015849">
    <property type="entry name" value="Amyloid_glyco_heparin-bd"/>
</dbReference>
<evidence type="ECO:0000313" key="4">
    <source>
        <dbReference type="EMBL" id="GIY23294.1"/>
    </source>
</evidence>
<evidence type="ECO:0000259" key="3">
    <source>
        <dbReference type="PROSITE" id="PS51869"/>
    </source>
</evidence>
<feature type="signal peptide" evidence="2">
    <location>
        <begin position="1"/>
        <end position="18"/>
    </location>
</feature>
<organism evidence="4 5">
    <name type="scientific">Caerostris darwini</name>
    <dbReference type="NCBI Taxonomy" id="1538125"/>
    <lineage>
        <taxon>Eukaryota</taxon>
        <taxon>Metazoa</taxon>
        <taxon>Ecdysozoa</taxon>
        <taxon>Arthropoda</taxon>
        <taxon>Chelicerata</taxon>
        <taxon>Arachnida</taxon>
        <taxon>Araneae</taxon>
        <taxon>Araneomorphae</taxon>
        <taxon>Entelegynae</taxon>
        <taxon>Araneoidea</taxon>
        <taxon>Araneidae</taxon>
        <taxon>Caerostris</taxon>
    </lineage>
</organism>
<protein>
    <submittedName>
        <fullName evidence="4">E1 domain-containing protein</fullName>
    </submittedName>
</protein>
<dbReference type="PROSITE" id="PS51869">
    <property type="entry name" value="APP_E1"/>
    <property type="match status" value="1"/>
</dbReference>
<dbReference type="InterPro" id="IPR008154">
    <property type="entry name" value="Amyloid_glyco_extra"/>
</dbReference>
<accession>A0AAV4RQ89</accession>
<name>A0AAV4RQ89_9ARAC</name>
<dbReference type="AlphaFoldDB" id="A0AAV4RQ89"/>
<gene>
    <name evidence="4" type="primary">AVEN_159216_1</name>
    <name evidence="4" type="ORF">CDAR_431161</name>
</gene>
<reference evidence="4 5" key="1">
    <citation type="submission" date="2021-06" db="EMBL/GenBank/DDBJ databases">
        <title>Caerostris darwini draft genome.</title>
        <authorList>
            <person name="Kono N."/>
            <person name="Arakawa K."/>
        </authorList>
    </citation>
    <scope>NUCLEOTIDE SEQUENCE [LARGE SCALE GENOMIC DNA]</scope>
</reference>
<evidence type="ECO:0000313" key="5">
    <source>
        <dbReference type="Proteomes" id="UP001054837"/>
    </source>
</evidence>
<feature type="chain" id="PRO_5043360502" evidence="2">
    <location>
        <begin position="19"/>
        <end position="157"/>
    </location>
</feature>
<comment type="caution">
    <text evidence="4">The sequence shown here is derived from an EMBL/GenBank/DDBJ whole genome shotgun (WGS) entry which is preliminary data.</text>
</comment>
<dbReference type="Gene3D" id="3.90.570.10">
    <property type="entry name" value="Amyloidogenic glycoprotein, heparin-binding domain"/>
    <property type="match status" value="1"/>
</dbReference>
<dbReference type="EMBL" id="BPLQ01006531">
    <property type="protein sequence ID" value="GIY23294.1"/>
    <property type="molecule type" value="Genomic_DNA"/>
</dbReference>
<feature type="domain" description="E1" evidence="3">
    <location>
        <begin position="36"/>
        <end position="152"/>
    </location>
</feature>
<keyword evidence="5" id="KW-1185">Reference proteome</keyword>
<evidence type="ECO:0000256" key="2">
    <source>
        <dbReference type="SAM" id="SignalP"/>
    </source>
</evidence>
<evidence type="ECO:0000256" key="1">
    <source>
        <dbReference type="PROSITE-ProRule" id="PRU01217"/>
    </source>
</evidence>
<dbReference type="GO" id="GO:0008201">
    <property type="term" value="F:heparin binding"/>
    <property type="evidence" value="ECO:0007669"/>
    <property type="project" value="UniProtKB-UniRule"/>
</dbReference>
<dbReference type="Pfam" id="PF02177">
    <property type="entry name" value="APP_N"/>
    <property type="match status" value="1"/>
</dbReference>
<sequence length="157" mass="17721">MKLMFICFFALFVACAFSASSREEEDANDNLDSGPNHFQPMVAVLCGHGKLLNKYLDENRRWVTDNDPKAICTKDKLEILEYCRKGSEGLDSKGTQERIKAKDSSLGGVSNKILCLDWVDFSWLVMMESSLHPLWMGGLDSRHAVELIVCTTPFPQR</sequence>
<keyword evidence="2" id="KW-0732">Signal</keyword>
<comment type="similarity">
    <text evidence="1">Belongs to the APP family.</text>
</comment>
<dbReference type="SUPFAM" id="SSF56491">
    <property type="entry name" value="A heparin-binding domain"/>
    <property type="match status" value="1"/>
</dbReference>
<dbReference type="InterPro" id="IPR036454">
    <property type="entry name" value="Amyloid_glyco_heparin-bd_sf"/>
</dbReference>
<feature type="region of interest" description="CuBD subdomain" evidence="1">
    <location>
        <begin position="128"/>
        <end position="152"/>
    </location>
</feature>
<proteinExistence type="inferred from homology"/>
<feature type="region of interest" description="GFLD subdomain" evidence="1">
    <location>
        <begin position="36"/>
        <end position="120"/>
    </location>
</feature>
<comment type="caution">
    <text evidence="1">Lacks conserved residue(s) required for the propagation of feature annotation.</text>
</comment>
<dbReference type="PROSITE" id="PS51257">
    <property type="entry name" value="PROKAR_LIPOPROTEIN"/>
    <property type="match status" value="1"/>
</dbReference>